<dbReference type="GO" id="GO:0005634">
    <property type="term" value="C:nucleus"/>
    <property type="evidence" value="ECO:0007669"/>
    <property type="project" value="UniProtKB-SubCell"/>
</dbReference>
<dbReference type="SMART" id="SM00906">
    <property type="entry name" value="Fungal_trans"/>
    <property type="match status" value="1"/>
</dbReference>
<evidence type="ECO:0000313" key="6">
    <source>
        <dbReference type="EMBL" id="KAF2492577.1"/>
    </source>
</evidence>
<accession>A0A6A6QNU3</accession>
<keyword evidence="7" id="KW-1185">Reference proteome</keyword>
<sequence>METLASVSSTAPSRPTFSCIRCADRKVKCDRQIPCSACVKHKVDCVYNHSQPPRKRRRRINDQILTDRLKHYEALLQAQGIDLNKLPDTPDSAPRSGSSHPAEATTKELQLQSPFCIEIESSRSNHMTQAVQSPENFKFVETNLWTRVVDEPTGRVLIKSFAASNDPQDTLEDYSNDSSDLEASDDDFRFLLSSQQKSNARSRHPPPERILQLWQIFVENIDPLTKIVHVPTLRPAIQKAASSIGTIPRSFEALVFAIYSVAVMSLKDEECEERLGEPRKILLSRYNSATKVALSRAKFMGTTNLVVLQALVLHILSVRDVYEPRAVWSLTGVAVRIAQGMGLERDGSYLGLPPFESEMRRRIWWQLKTHDFRTAELCGLAKFRDLDIGAESTRWPTNVNDDQLYPGVPSLVSESGKLTDLVFVVLRYEFTDFAAVRVAKFREQGKTLSDWGVHTLGNESIDMDATIRELEEMLETKYLRYCDPSQPLHLVSMLVARFALNVIRFLTHHPRRWASIEETPLSERQWGWEIAMKLLEQHNMLQSNPQLKKFSWHAPYFQQWHAIIHVLDTLRVEPLMVDAEKAWQLIANIYGNTPDMVLDTKKPINIAIGNLCLKAFSDREAALQTANASPPTPRFILQLRQLREVAKAKRQARDAKAIRSGAPESHNQANAHTMGPRLDAGIINLSDTLDSTYLQQSTTPHYPDLTQTNGASGEDPFWFINGLDDGGVGGSDAVMDMDLDFLVAQGHGVDGSATQAINWAQWDAWIADSNVMRP</sequence>
<proteinExistence type="predicted"/>
<dbReference type="PANTHER" id="PTHR31001:SF85">
    <property type="entry name" value="ZN(II)2CYS6 TRANSCRIPTION FACTOR (EUROFUNG)"/>
    <property type="match status" value="1"/>
</dbReference>
<evidence type="ECO:0000259" key="5">
    <source>
        <dbReference type="PROSITE" id="PS50048"/>
    </source>
</evidence>
<evidence type="ECO:0000256" key="2">
    <source>
        <dbReference type="ARBA" id="ARBA00022723"/>
    </source>
</evidence>
<dbReference type="InterPro" id="IPR050613">
    <property type="entry name" value="Sec_Metabolite_Reg"/>
</dbReference>
<dbReference type="SMART" id="SM00066">
    <property type="entry name" value="GAL4"/>
    <property type="match status" value="1"/>
</dbReference>
<evidence type="ECO:0000256" key="4">
    <source>
        <dbReference type="SAM" id="MobiDB-lite"/>
    </source>
</evidence>
<protein>
    <recommendedName>
        <fullName evidence="5">Zn(2)-C6 fungal-type domain-containing protein</fullName>
    </recommendedName>
</protein>
<dbReference type="PROSITE" id="PS00463">
    <property type="entry name" value="ZN2_CY6_FUNGAL_1"/>
    <property type="match status" value="1"/>
</dbReference>
<dbReference type="CDD" id="cd00067">
    <property type="entry name" value="GAL4"/>
    <property type="match status" value="1"/>
</dbReference>
<reference evidence="6" key="1">
    <citation type="journal article" date="2020" name="Stud. Mycol.">
        <title>101 Dothideomycetes genomes: a test case for predicting lifestyles and emergence of pathogens.</title>
        <authorList>
            <person name="Haridas S."/>
            <person name="Albert R."/>
            <person name="Binder M."/>
            <person name="Bloem J."/>
            <person name="Labutti K."/>
            <person name="Salamov A."/>
            <person name="Andreopoulos B."/>
            <person name="Baker S."/>
            <person name="Barry K."/>
            <person name="Bills G."/>
            <person name="Bluhm B."/>
            <person name="Cannon C."/>
            <person name="Castanera R."/>
            <person name="Culley D."/>
            <person name="Daum C."/>
            <person name="Ezra D."/>
            <person name="Gonzalez J."/>
            <person name="Henrissat B."/>
            <person name="Kuo A."/>
            <person name="Liang C."/>
            <person name="Lipzen A."/>
            <person name="Lutzoni F."/>
            <person name="Magnuson J."/>
            <person name="Mondo S."/>
            <person name="Nolan M."/>
            <person name="Ohm R."/>
            <person name="Pangilinan J."/>
            <person name="Park H.-J."/>
            <person name="Ramirez L."/>
            <person name="Alfaro M."/>
            <person name="Sun H."/>
            <person name="Tritt A."/>
            <person name="Yoshinaga Y."/>
            <person name="Zwiers L.-H."/>
            <person name="Turgeon B."/>
            <person name="Goodwin S."/>
            <person name="Spatafora J."/>
            <person name="Crous P."/>
            <person name="Grigoriev I."/>
        </authorList>
    </citation>
    <scope>NUCLEOTIDE SEQUENCE</scope>
    <source>
        <strain evidence="6">CBS 269.34</strain>
    </source>
</reference>
<dbReference type="OrthoDB" id="2269373at2759"/>
<dbReference type="InterPro" id="IPR036864">
    <property type="entry name" value="Zn2-C6_fun-type_DNA-bd_sf"/>
</dbReference>
<evidence type="ECO:0000256" key="3">
    <source>
        <dbReference type="ARBA" id="ARBA00023242"/>
    </source>
</evidence>
<dbReference type="InterPro" id="IPR007219">
    <property type="entry name" value="XnlR_reg_dom"/>
</dbReference>
<gene>
    <name evidence="6" type="ORF">BU16DRAFT_513756</name>
</gene>
<name>A0A6A6QNU3_9PEZI</name>
<dbReference type="PANTHER" id="PTHR31001">
    <property type="entry name" value="UNCHARACTERIZED TRANSCRIPTIONAL REGULATORY PROTEIN"/>
    <property type="match status" value="1"/>
</dbReference>
<evidence type="ECO:0000313" key="7">
    <source>
        <dbReference type="Proteomes" id="UP000799750"/>
    </source>
</evidence>
<dbReference type="CDD" id="cd12148">
    <property type="entry name" value="fungal_TF_MHR"/>
    <property type="match status" value="1"/>
</dbReference>
<dbReference type="Pfam" id="PF04082">
    <property type="entry name" value="Fungal_trans"/>
    <property type="match status" value="1"/>
</dbReference>
<dbReference type="AlphaFoldDB" id="A0A6A6QNU3"/>
<dbReference type="Pfam" id="PF00172">
    <property type="entry name" value="Zn_clus"/>
    <property type="match status" value="1"/>
</dbReference>
<dbReference type="GO" id="GO:0000981">
    <property type="term" value="F:DNA-binding transcription factor activity, RNA polymerase II-specific"/>
    <property type="evidence" value="ECO:0007669"/>
    <property type="project" value="InterPro"/>
</dbReference>
<dbReference type="InterPro" id="IPR001138">
    <property type="entry name" value="Zn2Cys6_DnaBD"/>
</dbReference>
<dbReference type="PROSITE" id="PS50048">
    <property type="entry name" value="ZN2_CY6_FUNGAL_2"/>
    <property type="match status" value="1"/>
</dbReference>
<dbReference type="EMBL" id="MU004193">
    <property type="protein sequence ID" value="KAF2492577.1"/>
    <property type="molecule type" value="Genomic_DNA"/>
</dbReference>
<feature type="region of interest" description="Disordered" evidence="4">
    <location>
        <begin position="653"/>
        <end position="674"/>
    </location>
</feature>
<evidence type="ECO:0000256" key="1">
    <source>
        <dbReference type="ARBA" id="ARBA00004123"/>
    </source>
</evidence>
<dbReference type="Proteomes" id="UP000799750">
    <property type="component" value="Unassembled WGS sequence"/>
</dbReference>
<dbReference type="SUPFAM" id="SSF57701">
    <property type="entry name" value="Zn2/Cys6 DNA-binding domain"/>
    <property type="match status" value="1"/>
</dbReference>
<keyword evidence="2" id="KW-0479">Metal-binding</keyword>
<dbReference type="GO" id="GO:0003677">
    <property type="term" value="F:DNA binding"/>
    <property type="evidence" value="ECO:0007669"/>
    <property type="project" value="InterPro"/>
</dbReference>
<comment type="subcellular location">
    <subcellularLocation>
        <location evidence="1">Nucleus</location>
    </subcellularLocation>
</comment>
<dbReference type="Gene3D" id="4.10.240.10">
    <property type="entry name" value="Zn(2)-C6 fungal-type DNA-binding domain"/>
    <property type="match status" value="1"/>
</dbReference>
<keyword evidence="3" id="KW-0539">Nucleus</keyword>
<feature type="domain" description="Zn(2)-C6 fungal-type" evidence="5">
    <location>
        <begin position="18"/>
        <end position="47"/>
    </location>
</feature>
<dbReference type="GO" id="GO:0006351">
    <property type="term" value="P:DNA-templated transcription"/>
    <property type="evidence" value="ECO:0007669"/>
    <property type="project" value="InterPro"/>
</dbReference>
<organism evidence="6 7">
    <name type="scientific">Lophium mytilinum</name>
    <dbReference type="NCBI Taxonomy" id="390894"/>
    <lineage>
        <taxon>Eukaryota</taxon>
        <taxon>Fungi</taxon>
        <taxon>Dikarya</taxon>
        <taxon>Ascomycota</taxon>
        <taxon>Pezizomycotina</taxon>
        <taxon>Dothideomycetes</taxon>
        <taxon>Pleosporomycetidae</taxon>
        <taxon>Mytilinidiales</taxon>
        <taxon>Mytilinidiaceae</taxon>
        <taxon>Lophium</taxon>
    </lineage>
</organism>
<dbReference type="GO" id="GO:0008270">
    <property type="term" value="F:zinc ion binding"/>
    <property type="evidence" value="ECO:0007669"/>
    <property type="project" value="InterPro"/>
</dbReference>
<feature type="region of interest" description="Disordered" evidence="4">
    <location>
        <begin position="83"/>
        <end position="105"/>
    </location>
</feature>